<feature type="compositionally biased region" description="Low complexity" evidence="2">
    <location>
        <begin position="68"/>
        <end position="83"/>
    </location>
</feature>
<accession>A0A3D9XQL2</accession>
<sequence>MGNMLLPVPHFHLAVAAALFLGLAAAGPGHARQDGGPLPHAMPVQDAPPQDDIPEDEEGPPEDEGEALPESPLSEPAAPSEPTAEARLREREDLDLLFAELAQPGGETWARAETDILRIWSRSGSAAMDLLYKRGEAALDTGDTVTAIGHLTALTDHAPDFAAGWYLRSVAFYLDGDFGPAIADLGQVLRLEPRHFGALTQLGTILEELGDDRDALEAFRQSLKIHPHQQEAQDAVQRLERKLQGTDA</sequence>
<dbReference type="SMART" id="SM00028">
    <property type="entry name" value="TPR"/>
    <property type="match status" value="3"/>
</dbReference>
<accession>A0A099FPE6</accession>
<feature type="repeat" description="TPR" evidence="1">
    <location>
        <begin position="196"/>
        <end position="229"/>
    </location>
</feature>
<dbReference type="EMBL" id="QTUJ01000001">
    <property type="protein sequence ID" value="REF72727.1"/>
    <property type="molecule type" value="Genomic_DNA"/>
</dbReference>
<feature type="chain" id="PRO_5044540528" evidence="3">
    <location>
        <begin position="32"/>
        <end position="248"/>
    </location>
</feature>
<feature type="region of interest" description="Disordered" evidence="2">
    <location>
        <begin position="28"/>
        <end position="86"/>
    </location>
</feature>
<reference evidence="6 7" key="1">
    <citation type="submission" date="2018-08" db="EMBL/GenBank/DDBJ databases">
        <title>Genomic Encyclopedia of Archaeal and Bacterial Type Strains, Phase II (KMG-II): from individual species to whole genera.</title>
        <authorList>
            <person name="Goeker M."/>
        </authorList>
    </citation>
    <scope>NUCLEOTIDE SEQUENCE [LARGE SCALE GENOMIC DNA]</scope>
    <source>
        <strain evidence="4 7">DSM 17099</strain>
        <strain evidence="5 6">DSM 582</strain>
    </source>
</reference>
<dbReference type="SUPFAM" id="SSF48452">
    <property type="entry name" value="TPR-like"/>
    <property type="match status" value="1"/>
</dbReference>
<keyword evidence="6" id="KW-1185">Reference proteome</keyword>
<organism evidence="4 7">
    <name type="scientific">Paracoccus versutus</name>
    <name type="common">Thiobacillus versutus</name>
    <dbReference type="NCBI Taxonomy" id="34007"/>
    <lineage>
        <taxon>Bacteria</taxon>
        <taxon>Pseudomonadati</taxon>
        <taxon>Pseudomonadota</taxon>
        <taxon>Alphaproteobacteria</taxon>
        <taxon>Rhodobacterales</taxon>
        <taxon>Paracoccaceae</taxon>
        <taxon>Paracoccus</taxon>
    </lineage>
</organism>
<name>A0A099FPE6_PARVE</name>
<gene>
    <name evidence="5" type="ORF">ATH84_1002130</name>
    <name evidence="4" type="ORF">BDD41_1218</name>
</gene>
<keyword evidence="3" id="KW-0732">Signal</keyword>
<dbReference type="PROSITE" id="PS50005">
    <property type="entry name" value="TPR"/>
    <property type="match status" value="1"/>
</dbReference>
<proteinExistence type="predicted"/>
<dbReference type="eggNOG" id="COG0457">
    <property type="taxonomic scope" value="Bacteria"/>
</dbReference>
<dbReference type="Pfam" id="PF13181">
    <property type="entry name" value="TPR_8"/>
    <property type="match status" value="1"/>
</dbReference>
<comment type="caution">
    <text evidence="4">The sequence shown here is derived from an EMBL/GenBank/DDBJ whole genome shotgun (WGS) entry which is preliminary data.</text>
</comment>
<evidence type="ECO:0000313" key="7">
    <source>
        <dbReference type="Proteomes" id="UP000256941"/>
    </source>
</evidence>
<dbReference type="InterPro" id="IPR019734">
    <property type="entry name" value="TPR_rpt"/>
</dbReference>
<feature type="compositionally biased region" description="Acidic residues" evidence="2">
    <location>
        <begin position="52"/>
        <end position="67"/>
    </location>
</feature>
<evidence type="ECO:0000313" key="4">
    <source>
        <dbReference type="EMBL" id="REF72727.1"/>
    </source>
</evidence>
<protein>
    <submittedName>
        <fullName evidence="4">Tetratricopeptide repeat protein</fullName>
    </submittedName>
</protein>
<evidence type="ECO:0000313" key="6">
    <source>
        <dbReference type="Proteomes" id="UP000256794"/>
    </source>
</evidence>
<evidence type="ECO:0000313" key="5">
    <source>
        <dbReference type="EMBL" id="REG55688.1"/>
    </source>
</evidence>
<dbReference type="InterPro" id="IPR011990">
    <property type="entry name" value="TPR-like_helical_dom_sf"/>
</dbReference>
<dbReference type="Proteomes" id="UP000256941">
    <property type="component" value="Unassembled WGS sequence"/>
</dbReference>
<feature type="signal peptide" evidence="3">
    <location>
        <begin position="1"/>
        <end position="31"/>
    </location>
</feature>
<dbReference type="AlphaFoldDB" id="A0A099FPE6"/>
<keyword evidence="1" id="KW-0802">TPR repeat</keyword>
<dbReference type="OrthoDB" id="9815010at2"/>
<dbReference type="RefSeq" id="WP_036749624.1">
    <property type="nucleotide sequence ID" value="NZ_CP035287.1"/>
</dbReference>
<dbReference type="Proteomes" id="UP000256794">
    <property type="component" value="Unassembled WGS sequence"/>
</dbReference>
<evidence type="ECO:0000256" key="1">
    <source>
        <dbReference type="PROSITE-ProRule" id="PRU00339"/>
    </source>
</evidence>
<evidence type="ECO:0000256" key="3">
    <source>
        <dbReference type="SAM" id="SignalP"/>
    </source>
</evidence>
<dbReference type="Pfam" id="PF13432">
    <property type="entry name" value="TPR_16"/>
    <property type="match status" value="1"/>
</dbReference>
<dbReference type="Gene3D" id="1.25.40.10">
    <property type="entry name" value="Tetratricopeptide repeat domain"/>
    <property type="match status" value="1"/>
</dbReference>
<dbReference type="EMBL" id="QUMX01000002">
    <property type="protein sequence ID" value="REG55688.1"/>
    <property type="molecule type" value="Genomic_DNA"/>
</dbReference>
<evidence type="ECO:0000256" key="2">
    <source>
        <dbReference type="SAM" id="MobiDB-lite"/>
    </source>
</evidence>